<comment type="similarity">
    <text evidence="2 11">Belongs to the SecG family.</text>
</comment>
<dbReference type="PRINTS" id="PR01651">
    <property type="entry name" value="SECGEXPORT"/>
</dbReference>
<sequence length="188" mass="18779">MEAFKTLILIVNIFSSLAIIGLVLMQHGRGADAGASFGGSGSAQGVFGSGGNANFLSRMTGVAATVFFATCLLLGYIHSQRGSSSGLDFSNIQQSQSTPAIESTSAPVPMQDSLSIPSAASAASSASEAAKPEAKESSFSAGEAALAGAAGAAAAKIAADKVADNKDKKAAASQSKSKKSDKDKKSKK</sequence>
<evidence type="ECO:0000313" key="13">
    <source>
        <dbReference type="EMBL" id="RRD89693.1"/>
    </source>
</evidence>
<evidence type="ECO:0000313" key="14">
    <source>
        <dbReference type="Proteomes" id="UP000269923"/>
    </source>
</evidence>
<evidence type="ECO:0000256" key="8">
    <source>
        <dbReference type="ARBA" id="ARBA00022989"/>
    </source>
</evidence>
<reference evidence="13 14" key="1">
    <citation type="submission" date="2018-11" db="EMBL/GenBank/DDBJ databases">
        <title>Genomes From Bacteria Associated with the Canine Oral Cavity: a Test Case for Automated Genome-Based Taxonomic Assignment.</title>
        <authorList>
            <person name="Coil D.A."/>
            <person name="Jospin G."/>
            <person name="Darling A.E."/>
            <person name="Wallis C."/>
            <person name="Davis I.J."/>
            <person name="Harris S."/>
            <person name="Eisen J.A."/>
            <person name="Holcombe L.J."/>
            <person name="O'Flynn C."/>
        </authorList>
    </citation>
    <scope>NUCLEOTIDE SEQUENCE [LARGE SCALE GENOMIC DNA]</scope>
    <source>
        <strain evidence="13 14">COT-280</strain>
    </source>
</reference>
<keyword evidence="9 11" id="KW-0811">Translocation</keyword>
<evidence type="ECO:0000256" key="4">
    <source>
        <dbReference type="ARBA" id="ARBA00022448"/>
    </source>
</evidence>
<dbReference type="Pfam" id="PF03840">
    <property type="entry name" value="SecG"/>
    <property type="match status" value="1"/>
</dbReference>
<evidence type="ECO:0000256" key="5">
    <source>
        <dbReference type="ARBA" id="ARBA00022475"/>
    </source>
</evidence>
<comment type="caution">
    <text evidence="13">The sequence shown here is derived from an EMBL/GenBank/DDBJ whole genome shotgun (WGS) entry which is preliminary data.</text>
</comment>
<dbReference type="InterPro" id="IPR004692">
    <property type="entry name" value="SecG"/>
</dbReference>
<protein>
    <recommendedName>
        <fullName evidence="3 11">Protein-export membrane protein SecG</fullName>
    </recommendedName>
</protein>
<feature type="transmembrane region" description="Helical" evidence="11">
    <location>
        <begin position="55"/>
        <end position="77"/>
    </location>
</feature>
<feature type="compositionally biased region" description="Basic and acidic residues" evidence="12">
    <location>
        <begin position="178"/>
        <end position="188"/>
    </location>
</feature>
<dbReference type="PANTHER" id="PTHR34182">
    <property type="entry name" value="PROTEIN-EXPORT MEMBRANE PROTEIN SECG"/>
    <property type="match status" value="1"/>
</dbReference>
<dbReference type="AlphaFoldDB" id="A0A3P2A7U3"/>
<dbReference type="OrthoDB" id="8566211at2"/>
<dbReference type="PANTHER" id="PTHR34182:SF1">
    <property type="entry name" value="PROTEIN-EXPORT MEMBRANE PROTEIN SECG"/>
    <property type="match status" value="1"/>
</dbReference>
<keyword evidence="4 11" id="KW-0813">Transport</keyword>
<dbReference type="Proteomes" id="UP000269923">
    <property type="component" value="Unassembled WGS sequence"/>
</dbReference>
<evidence type="ECO:0000256" key="7">
    <source>
        <dbReference type="ARBA" id="ARBA00022927"/>
    </source>
</evidence>
<keyword evidence="10 11" id="KW-0472">Membrane</keyword>
<comment type="function">
    <text evidence="11">Involved in protein export. Participates in an early event of protein translocation.</text>
</comment>
<name>A0A3P2A7U3_9NEIS</name>
<dbReference type="GO" id="GO:0065002">
    <property type="term" value="P:intracellular protein transmembrane transport"/>
    <property type="evidence" value="ECO:0007669"/>
    <property type="project" value="TreeGrafter"/>
</dbReference>
<keyword evidence="8 11" id="KW-1133">Transmembrane helix</keyword>
<gene>
    <name evidence="13" type="primary">secG</name>
    <name evidence="13" type="ORF">EII21_08055</name>
</gene>
<keyword evidence="6 11" id="KW-0812">Transmembrane</keyword>
<feature type="region of interest" description="Disordered" evidence="12">
    <location>
        <begin position="160"/>
        <end position="188"/>
    </location>
</feature>
<feature type="region of interest" description="Disordered" evidence="12">
    <location>
        <begin position="98"/>
        <end position="119"/>
    </location>
</feature>
<evidence type="ECO:0000256" key="12">
    <source>
        <dbReference type="SAM" id="MobiDB-lite"/>
    </source>
</evidence>
<feature type="compositionally biased region" description="Basic and acidic residues" evidence="12">
    <location>
        <begin position="160"/>
        <end position="170"/>
    </location>
</feature>
<evidence type="ECO:0000256" key="1">
    <source>
        <dbReference type="ARBA" id="ARBA00004651"/>
    </source>
</evidence>
<accession>A0A3P2A7U3</accession>
<evidence type="ECO:0000256" key="2">
    <source>
        <dbReference type="ARBA" id="ARBA00008445"/>
    </source>
</evidence>
<evidence type="ECO:0000256" key="6">
    <source>
        <dbReference type="ARBA" id="ARBA00022692"/>
    </source>
</evidence>
<feature type="transmembrane region" description="Helical" evidence="11">
    <location>
        <begin position="7"/>
        <end position="25"/>
    </location>
</feature>
<keyword evidence="14" id="KW-1185">Reference proteome</keyword>
<proteinExistence type="inferred from homology"/>
<evidence type="ECO:0000256" key="9">
    <source>
        <dbReference type="ARBA" id="ARBA00023010"/>
    </source>
</evidence>
<dbReference type="GO" id="GO:0009306">
    <property type="term" value="P:protein secretion"/>
    <property type="evidence" value="ECO:0007669"/>
    <property type="project" value="UniProtKB-UniRule"/>
</dbReference>
<dbReference type="NCBIfam" id="TIGR00810">
    <property type="entry name" value="secG"/>
    <property type="match status" value="1"/>
</dbReference>
<dbReference type="EMBL" id="RQYC01000012">
    <property type="protein sequence ID" value="RRD89693.1"/>
    <property type="molecule type" value="Genomic_DNA"/>
</dbReference>
<dbReference type="GO" id="GO:0005886">
    <property type="term" value="C:plasma membrane"/>
    <property type="evidence" value="ECO:0007669"/>
    <property type="project" value="UniProtKB-SubCell"/>
</dbReference>
<dbReference type="GO" id="GO:0015450">
    <property type="term" value="F:protein-transporting ATPase activity"/>
    <property type="evidence" value="ECO:0007669"/>
    <property type="project" value="UniProtKB-UniRule"/>
</dbReference>
<comment type="subcellular location">
    <subcellularLocation>
        <location evidence="1 11">Cell membrane</location>
        <topology evidence="1 11">Multi-pass membrane protein</topology>
    </subcellularLocation>
</comment>
<keyword evidence="7 11" id="KW-0653">Protein transport</keyword>
<keyword evidence="5 11" id="KW-1003">Cell membrane</keyword>
<evidence type="ECO:0000256" key="10">
    <source>
        <dbReference type="ARBA" id="ARBA00023136"/>
    </source>
</evidence>
<dbReference type="STRING" id="1121352.GCA_000620925_01072"/>
<evidence type="ECO:0000256" key="3">
    <source>
        <dbReference type="ARBA" id="ARBA00017876"/>
    </source>
</evidence>
<evidence type="ECO:0000256" key="11">
    <source>
        <dbReference type="RuleBase" id="RU365087"/>
    </source>
</evidence>
<organism evidence="13 14">
    <name type="scientific">Conchiformibius steedae</name>
    <dbReference type="NCBI Taxonomy" id="153493"/>
    <lineage>
        <taxon>Bacteria</taxon>
        <taxon>Pseudomonadati</taxon>
        <taxon>Pseudomonadota</taxon>
        <taxon>Betaproteobacteria</taxon>
        <taxon>Neisseriales</taxon>
        <taxon>Neisseriaceae</taxon>
        <taxon>Conchiformibius</taxon>
    </lineage>
</organism>
<dbReference type="GO" id="GO:0043952">
    <property type="term" value="P:protein transport by the Sec complex"/>
    <property type="evidence" value="ECO:0007669"/>
    <property type="project" value="TreeGrafter"/>
</dbReference>